<evidence type="ECO:0000313" key="1">
    <source>
        <dbReference type="EMBL" id="DAD87297.1"/>
    </source>
</evidence>
<accession>A0A8S5MY82</accession>
<reference evidence="1" key="1">
    <citation type="journal article" date="2021" name="Proc. Natl. Acad. Sci. U.S.A.">
        <title>A Catalog of Tens of Thousands of Viruses from Human Metagenomes Reveals Hidden Associations with Chronic Diseases.</title>
        <authorList>
            <person name="Tisza M.J."/>
            <person name="Buck C.B."/>
        </authorList>
    </citation>
    <scope>NUCLEOTIDE SEQUENCE</scope>
    <source>
        <strain evidence="1">CtKXi8</strain>
    </source>
</reference>
<protein>
    <submittedName>
        <fullName evidence="1">Uncharacterized protein</fullName>
    </submittedName>
</protein>
<organism evidence="1">
    <name type="scientific">Siphoviridae sp. ctKXi8</name>
    <dbReference type="NCBI Taxonomy" id="2826244"/>
    <lineage>
        <taxon>Viruses</taxon>
        <taxon>Duplodnaviria</taxon>
        <taxon>Heunggongvirae</taxon>
        <taxon>Uroviricota</taxon>
        <taxon>Caudoviricetes</taxon>
    </lineage>
</organism>
<name>A0A8S5MY82_9CAUD</name>
<dbReference type="EMBL" id="BK015018">
    <property type="protein sequence ID" value="DAD87297.1"/>
    <property type="molecule type" value="Genomic_DNA"/>
</dbReference>
<proteinExistence type="predicted"/>
<sequence>MAENSEWAQNEEMVDWFACQAPKIYVAFRAAGAI</sequence>